<dbReference type="OrthoDB" id="5607at2759"/>
<evidence type="ECO:0000313" key="3">
    <source>
        <dbReference type="EMBL" id="PWN99683.1"/>
    </source>
</evidence>
<reference evidence="3 4" key="1">
    <citation type="journal article" date="2018" name="Mol. Biol. Evol.">
        <title>Broad Genomic Sampling Reveals a Smut Pathogenic Ancestry of the Fungal Clade Ustilaginomycotina.</title>
        <authorList>
            <person name="Kijpornyongpan T."/>
            <person name="Mondo S.J."/>
            <person name="Barry K."/>
            <person name="Sandor L."/>
            <person name="Lee J."/>
            <person name="Lipzen A."/>
            <person name="Pangilinan J."/>
            <person name="LaButti K."/>
            <person name="Hainaut M."/>
            <person name="Henrissat B."/>
            <person name="Grigoriev I.V."/>
            <person name="Spatafora J.W."/>
            <person name="Aime M.C."/>
        </authorList>
    </citation>
    <scope>NUCLEOTIDE SEQUENCE [LARGE SCALE GENOMIC DNA]</scope>
    <source>
        <strain evidence="3 4">MCA 4186</strain>
    </source>
</reference>
<dbReference type="SMART" id="SM00478">
    <property type="entry name" value="ENDO3c"/>
    <property type="match status" value="1"/>
</dbReference>
<feature type="region of interest" description="Disordered" evidence="1">
    <location>
        <begin position="1"/>
        <end position="72"/>
    </location>
</feature>
<dbReference type="Pfam" id="PF00730">
    <property type="entry name" value="HhH-GPD"/>
    <property type="match status" value="1"/>
</dbReference>
<feature type="domain" description="HhH-GPD" evidence="2">
    <location>
        <begin position="144"/>
        <end position="303"/>
    </location>
</feature>
<dbReference type="InterPro" id="IPR011257">
    <property type="entry name" value="DNA_glycosylase"/>
</dbReference>
<feature type="compositionally biased region" description="Low complexity" evidence="1">
    <location>
        <begin position="1"/>
        <end position="25"/>
    </location>
</feature>
<dbReference type="PANTHER" id="PTHR47203:SF1">
    <property type="entry name" value="HYPOTHETICAL BASE EXCISION DNA REPAIR PROTEIN (EUROFUNG)"/>
    <property type="match status" value="1"/>
</dbReference>
<feature type="compositionally biased region" description="Low complexity" evidence="1">
    <location>
        <begin position="49"/>
        <end position="65"/>
    </location>
</feature>
<dbReference type="GeneID" id="37272601"/>
<name>A0A316ZHD0_9BASI</name>
<keyword evidence="4" id="KW-1185">Reference proteome</keyword>
<evidence type="ECO:0000259" key="2">
    <source>
        <dbReference type="SMART" id="SM00478"/>
    </source>
</evidence>
<gene>
    <name evidence="3" type="ORF">FA09DRAFT_359095</name>
</gene>
<dbReference type="CDD" id="cd00056">
    <property type="entry name" value="ENDO3c"/>
    <property type="match status" value="1"/>
</dbReference>
<dbReference type="STRING" id="58919.A0A316ZHD0"/>
<dbReference type="InterPro" id="IPR003265">
    <property type="entry name" value="HhH-GPD_domain"/>
</dbReference>
<evidence type="ECO:0000256" key="1">
    <source>
        <dbReference type="SAM" id="MobiDB-lite"/>
    </source>
</evidence>
<dbReference type="EMBL" id="KZ819287">
    <property type="protein sequence ID" value="PWN99683.1"/>
    <property type="molecule type" value="Genomic_DNA"/>
</dbReference>
<feature type="region of interest" description="Disordered" evidence="1">
    <location>
        <begin position="318"/>
        <end position="433"/>
    </location>
</feature>
<sequence length="433" mass="46224">MPRASRTSTRGAAAAATPTKAGSSASPPPAAPRSATRSSVKREVKAEQPSTPSPSKKTPASTPASQAKAAEKKIASLRASLDEGPFPTWARPTPQDCQEVAQLLADAHGYRAIPTGKKAQKKEESFGGCGNVSNVLDALIRTVLSCNTSSRNSTAAHKAMVEAYGKNNFQALLDAPHAELAATIRCGGLHDRKAGIIQGILSRTLELHGKLSLDHLHGAPSRQVMEELVAFNGVGPKVASCCSAFCIGNDEMAVDTHVWRLCKALGWVPDKATRDQTYYHLSSRVPDDLKYGLHVLLISHGKRCPNCSAKGFATVKDEIRTPSTSPEPAAKQENGVKQEEGVKKEEADSGDEESETKDARALRDGRPALNGCALRNAGLLSKGKARKVKAEAKEEAKEEETEEKPDAEDQLKRESSVGAAGERRSKRARRSQA</sequence>
<dbReference type="GO" id="GO:0006285">
    <property type="term" value="P:base-excision repair, AP site formation"/>
    <property type="evidence" value="ECO:0007669"/>
    <property type="project" value="UniProtKB-ARBA"/>
</dbReference>
<dbReference type="RefSeq" id="XP_025599962.1">
    <property type="nucleotide sequence ID" value="XM_025745057.1"/>
</dbReference>
<dbReference type="PANTHER" id="PTHR47203">
    <property type="match status" value="1"/>
</dbReference>
<feature type="compositionally biased region" description="Acidic residues" evidence="1">
    <location>
        <begin position="397"/>
        <end position="406"/>
    </location>
</feature>
<feature type="compositionally biased region" description="Basic and acidic residues" evidence="1">
    <location>
        <begin position="356"/>
        <end position="366"/>
    </location>
</feature>
<dbReference type="GO" id="GO:0000702">
    <property type="term" value="F:oxidized base lesion DNA N-glycosylase activity"/>
    <property type="evidence" value="ECO:0007669"/>
    <property type="project" value="UniProtKB-ARBA"/>
</dbReference>
<evidence type="ECO:0000313" key="4">
    <source>
        <dbReference type="Proteomes" id="UP000245946"/>
    </source>
</evidence>
<proteinExistence type="predicted"/>
<dbReference type="Proteomes" id="UP000245946">
    <property type="component" value="Unassembled WGS sequence"/>
</dbReference>
<dbReference type="InterPro" id="IPR023170">
    <property type="entry name" value="HhH_base_excis_C"/>
</dbReference>
<dbReference type="AlphaFoldDB" id="A0A316ZHD0"/>
<dbReference type="SUPFAM" id="SSF48150">
    <property type="entry name" value="DNA-glycosylase"/>
    <property type="match status" value="1"/>
</dbReference>
<feature type="compositionally biased region" description="Basic and acidic residues" evidence="1">
    <location>
        <begin position="334"/>
        <end position="347"/>
    </location>
</feature>
<accession>A0A316ZHD0</accession>
<dbReference type="Gene3D" id="1.10.1670.10">
    <property type="entry name" value="Helix-hairpin-Helix base-excision DNA repair enzymes (C-terminal)"/>
    <property type="match status" value="1"/>
</dbReference>
<feature type="compositionally biased region" description="Basic residues" evidence="1">
    <location>
        <begin position="424"/>
        <end position="433"/>
    </location>
</feature>
<protein>
    <submittedName>
        <fullName evidence="3">DNA glycosylase</fullName>
    </submittedName>
</protein>
<organism evidence="3 4">
    <name type="scientific">Tilletiopsis washingtonensis</name>
    <dbReference type="NCBI Taxonomy" id="58919"/>
    <lineage>
        <taxon>Eukaryota</taxon>
        <taxon>Fungi</taxon>
        <taxon>Dikarya</taxon>
        <taxon>Basidiomycota</taxon>
        <taxon>Ustilaginomycotina</taxon>
        <taxon>Exobasidiomycetes</taxon>
        <taxon>Entylomatales</taxon>
        <taxon>Entylomatales incertae sedis</taxon>
        <taxon>Tilletiopsis</taxon>
    </lineage>
</organism>
<dbReference type="Gene3D" id="1.10.340.30">
    <property type="entry name" value="Hypothetical protein, domain 2"/>
    <property type="match status" value="1"/>
</dbReference>